<dbReference type="GO" id="GO:0016491">
    <property type="term" value="F:oxidoreductase activity"/>
    <property type="evidence" value="ECO:0007669"/>
    <property type="project" value="UniProtKB-KW"/>
</dbReference>
<name>A0A6J4M8S0_9ACTN</name>
<accession>A0A6J4M8S0</accession>
<feature type="compositionally biased region" description="Basic and acidic residues" evidence="1">
    <location>
        <begin position="95"/>
        <end position="106"/>
    </location>
</feature>
<feature type="compositionally biased region" description="Basic residues" evidence="1">
    <location>
        <begin position="84"/>
        <end position="94"/>
    </location>
</feature>
<feature type="compositionally biased region" description="Basic residues" evidence="1">
    <location>
        <begin position="131"/>
        <end position="141"/>
    </location>
</feature>
<dbReference type="EMBL" id="CADCUI010000040">
    <property type="protein sequence ID" value="CAA9352401.1"/>
    <property type="molecule type" value="Genomic_DNA"/>
</dbReference>
<evidence type="ECO:0000313" key="2">
    <source>
        <dbReference type="EMBL" id="CAA9352401.1"/>
    </source>
</evidence>
<sequence>DHHRAERRAARAGRPDAGGAASDRRPLPPGPLRAAADAAPGAERGGPGDRRGHRGVCPDPRHQRSGGGRSGHLLHDVQAPSGRRLLRRRLHQHPLRGDGRGRDRRAARGAPRHRQRRDDPRRRHRPDDHPRARRVQRRLRLRTGGDGQLGVHGQHGSRVGDPARRRPPGRRRGALHAGSSHLHLAGGRAGARRLQRRVGRRGPGRRPGDPCRAADRAGQRLAGAGGQHELRRRRQRGGPGGRQARLERRQRQQGWEV</sequence>
<feature type="compositionally biased region" description="Basic residues" evidence="1">
    <location>
        <begin position="165"/>
        <end position="174"/>
    </location>
</feature>
<evidence type="ECO:0000256" key="1">
    <source>
        <dbReference type="SAM" id="MobiDB-lite"/>
    </source>
</evidence>
<gene>
    <name evidence="2" type="ORF">AVDCRST_MAG34-1853</name>
</gene>
<feature type="non-terminal residue" evidence="2">
    <location>
        <position position="1"/>
    </location>
</feature>
<protein>
    <submittedName>
        <fullName evidence="2">NADH-ubiquinone oxidoreductase chain E</fullName>
        <ecNumber evidence="2">1.6.5.3</ecNumber>
    </submittedName>
</protein>
<feature type="non-terminal residue" evidence="2">
    <location>
        <position position="257"/>
    </location>
</feature>
<feature type="compositionally biased region" description="Basic residues" evidence="1">
    <location>
        <begin position="190"/>
        <end position="204"/>
    </location>
</feature>
<keyword evidence="2" id="KW-0560">Oxidoreductase</keyword>
<feature type="compositionally biased region" description="Low complexity" evidence="1">
    <location>
        <begin position="32"/>
        <end position="42"/>
    </location>
</feature>
<feature type="compositionally biased region" description="Basic and acidic residues" evidence="1">
    <location>
        <begin position="206"/>
        <end position="218"/>
    </location>
</feature>
<dbReference type="EC" id="1.6.5.3" evidence="2"/>
<reference evidence="2" key="1">
    <citation type="submission" date="2020-02" db="EMBL/GenBank/DDBJ databases">
        <authorList>
            <person name="Meier V. D."/>
        </authorList>
    </citation>
    <scope>NUCLEOTIDE SEQUENCE</scope>
    <source>
        <strain evidence="2">AVDCRST_MAG34</strain>
    </source>
</reference>
<proteinExistence type="predicted"/>
<organism evidence="2">
    <name type="scientific">uncultured Nocardioidaceae bacterium</name>
    <dbReference type="NCBI Taxonomy" id="253824"/>
    <lineage>
        <taxon>Bacteria</taxon>
        <taxon>Bacillati</taxon>
        <taxon>Actinomycetota</taxon>
        <taxon>Actinomycetes</taxon>
        <taxon>Propionibacteriales</taxon>
        <taxon>Nocardioidaceae</taxon>
        <taxon>environmental samples</taxon>
    </lineage>
</organism>
<keyword evidence="2" id="KW-0830">Ubiquinone</keyword>
<feature type="compositionally biased region" description="Basic and acidic residues" evidence="1">
    <location>
        <begin position="116"/>
        <end position="130"/>
    </location>
</feature>
<feature type="region of interest" description="Disordered" evidence="1">
    <location>
        <begin position="1"/>
        <end position="257"/>
    </location>
</feature>
<dbReference type="AlphaFoldDB" id="A0A6J4M8S0"/>